<dbReference type="PANTHER" id="PTHR46766:SF1">
    <property type="entry name" value="GLUTAMINE-RICH PROTEIN 2"/>
    <property type="match status" value="1"/>
</dbReference>
<reference evidence="5 6" key="1">
    <citation type="submission" date="2021-07" db="EMBL/GenBank/DDBJ databases">
        <title>Complete genome sequence of nontuberculous Mycobacterium sp. TY59.</title>
        <authorList>
            <person name="Fukushima K."/>
        </authorList>
    </citation>
    <scope>NUCLEOTIDE SEQUENCE [LARGE SCALE GENOMIC DNA]</scope>
    <source>
        <strain evidence="5 6">TY59</strain>
    </source>
</reference>
<keyword evidence="6" id="KW-1185">Reference proteome</keyword>
<proteinExistence type="inferred from homology"/>
<evidence type="ECO:0000313" key="5">
    <source>
        <dbReference type="EMBL" id="BCZ24485.1"/>
    </source>
</evidence>
<protein>
    <submittedName>
        <fullName evidence="5">PPE family protein</fullName>
    </submittedName>
</protein>
<feature type="domain" description="PPE" evidence="3">
    <location>
        <begin position="4"/>
        <end position="165"/>
    </location>
</feature>
<evidence type="ECO:0000313" key="6">
    <source>
        <dbReference type="Proteomes" id="UP000826012"/>
    </source>
</evidence>
<dbReference type="PANTHER" id="PTHR46766">
    <property type="entry name" value="GLUTAMINE-RICH PROTEIN 2"/>
    <property type="match status" value="1"/>
</dbReference>
<evidence type="ECO:0000256" key="2">
    <source>
        <dbReference type="SAM" id="MobiDB-lite"/>
    </source>
</evidence>
<dbReference type="EMBL" id="AP024828">
    <property type="protein sequence ID" value="BCZ24485.1"/>
    <property type="molecule type" value="Genomic_DNA"/>
</dbReference>
<comment type="similarity">
    <text evidence="1">Belongs to the mycobacterial PPE family.</text>
</comment>
<evidence type="ECO:0000259" key="3">
    <source>
        <dbReference type="Pfam" id="PF00823"/>
    </source>
</evidence>
<feature type="domain" description="PPE family C-terminal" evidence="4">
    <location>
        <begin position="313"/>
        <end position="401"/>
    </location>
</feature>
<organism evidence="5 6">
    <name type="scientific">Mycobacterium senriense</name>
    <dbReference type="NCBI Taxonomy" id="2775496"/>
    <lineage>
        <taxon>Bacteria</taxon>
        <taxon>Bacillati</taxon>
        <taxon>Actinomycetota</taxon>
        <taxon>Actinomycetes</taxon>
        <taxon>Mycobacteriales</taxon>
        <taxon>Mycobacteriaceae</taxon>
        <taxon>Mycobacterium</taxon>
        <taxon>Mycobacterium avium complex (MAC)</taxon>
    </lineage>
</organism>
<gene>
    <name evidence="5" type="primary">PPE31</name>
    <name evidence="5" type="ORF">MTY59_43400</name>
</gene>
<evidence type="ECO:0000259" key="4">
    <source>
        <dbReference type="Pfam" id="PF12484"/>
    </source>
</evidence>
<feature type="region of interest" description="Disordered" evidence="2">
    <location>
        <begin position="162"/>
        <end position="182"/>
    </location>
</feature>
<feature type="compositionally biased region" description="Polar residues" evidence="2">
    <location>
        <begin position="162"/>
        <end position="171"/>
    </location>
</feature>
<feature type="compositionally biased region" description="Low complexity" evidence="2">
    <location>
        <begin position="172"/>
        <end position="182"/>
    </location>
</feature>
<dbReference type="InterPro" id="IPR000030">
    <property type="entry name" value="PPE_dom"/>
</dbReference>
<name>A0ABN6IKW1_9MYCO</name>
<dbReference type="RefSeq" id="WP_221042976.1">
    <property type="nucleotide sequence ID" value="NZ_AP024828.1"/>
</dbReference>
<dbReference type="Gene3D" id="1.20.1260.20">
    <property type="entry name" value="PPE superfamily"/>
    <property type="match status" value="1"/>
</dbReference>
<dbReference type="InterPro" id="IPR022171">
    <property type="entry name" value="PPE_C"/>
</dbReference>
<dbReference type="InterPro" id="IPR038332">
    <property type="entry name" value="PPE_sf"/>
</dbReference>
<evidence type="ECO:0000256" key="1">
    <source>
        <dbReference type="ARBA" id="ARBA00010652"/>
    </source>
</evidence>
<dbReference type="SUPFAM" id="SSF140459">
    <property type="entry name" value="PE/PPE dimer-like"/>
    <property type="match status" value="1"/>
</dbReference>
<dbReference type="Pfam" id="PF00823">
    <property type="entry name" value="PPE"/>
    <property type="match status" value="1"/>
</dbReference>
<dbReference type="Proteomes" id="UP000826012">
    <property type="component" value="Chromosome"/>
</dbReference>
<dbReference type="Pfam" id="PF12484">
    <property type="entry name" value="PPE-SVP"/>
    <property type="match status" value="1"/>
</dbReference>
<accession>A0ABN6IKW1</accession>
<sequence length="405" mass="40097">MSLYAGLPPEINSARMYSGPGSESMLAAAAAWNAISAEMRSAATNYESVIAALTSEGWFGPSSTKMSAAVAPFIEWLNTTAAQAERAGTQSNAAAAAYEAAFAATVPPAVVAANRTQLTNLVAGNLFGQNTGLIAANEAQYGEMWAQDASAMTSYSTASRAATELTPFQQPQSDTTSGGTAQQTAAVVNAANGASSSSTTPSGESLLEWLGLAPNTNTSTTGLAGLMNYLDGSNGSLLGSFLNNASVANFSNAFTTSGLLNPTSFIDSAMNMNSISALNAVDSTTSGLGVLAAGLGGTANLASVTAPGAAAVAGVGQASLVGALSVPPGWGATGAAITPVAATTQVGLGAYHGFGSATPMVMEDAGAVGMPGVPLAGIPGGHADDFAEPMYGFRPRIMGRPPAAG</sequence>